<dbReference type="AlphaFoldDB" id="A0A6J3HG66"/>
<dbReference type="GO" id="GO:0009306">
    <property type="term" value="P:protein secretion"/>
    <property type="evidence" value="ECO:0007669"/>
    <property type="project" value="TreeGrafter"/>
</dbReference>
<keyword evidence="3" id="KW-1185">Reference proteome</keyword>
<gene>
    <name evidence="4" type="primary">LOC116546935</name>
</gene>
<protein>
    <submittedName>
        <fullName evidence="4">Transport and Golgi organization protein 1 homolog</fullName>
    </submittedName>
</protein>
<proteinExistence type="predicted"/>
<dbReference type="InterPro" id="IPR051500">
    <property type="entry name" value="cTAGE_MIA/OTOR"/>
</dbReference>
<dbReference type="GO" id="GO:0006888">
    <property type="term" value="P:endoplasmic reticulum to Golgi vesicle-mediated transport"/>
    <property type="evidence" value="ECO:0007669"/>
    <property type="project" value="TreeGrafter"/>
</dbReference>
<keyword evidence="1" id="KW-0175">Coiled coil</keyword>
<feature type="region of interest" description="Disordered" evidence="2">
    <location>
        <begin position="1"/>
        <end position="135"/>
    </location>
</feature>
<dbReference type="GO" id="GO:0035459">
    <property type="term" value="P:vesicle cargo loading"/>
    <property type="evidence" value="ECO:0007669"/>
    <property type="project" value="TreeGrafter"/>
</dbReference>
<name>A0A6J3HG66_SAPAP</name>
<dbReference type="PANTHER" id="PTHR23158:SF54">
    <property type="entry name" value="TRANSPORT AND GOLGI ORGANIZATION PROTEIN 1 HOMOLOG"/>
    <property type="match status" value="1"/>
</dbReference>
<reference evidence="4" key="1">
    <citation type="submission" date="2025-08" db="UniProtKB">
        <authorList>
            <consortium name="RefSeq"/>
        </authorList>
    </citation>
    <scope>IDENTIFICATION</scope>
    <source>
        <tissue evidence="4">Blood</tissue>
    </source>
</reference>
<accession>A0A6J3HG66</accession>
<dbReference type="GeneID" id="116546935"/>
<dbReference type="Proteomes" id="UP000504640">
    <property type="component" value="Unplaced"/>
</dbReference>
<dbReference type="GO" id="GO:0005789">
    <property type="term" value="C:endoplasmic reticulum membrane"/>
    <property type="evidence" value="ECO:0007669"/>
    <property type="project" value="TreeGrafter"/>
</dbReference>
<feature type="compositionally biased region" description="Polar residues" evidence="2">
    <location>
        <begin position="86"/>
        <end position="95"/>
    </location>
</feature>
<feature type="compositionally biased region" description="Polar residues" evidence="2">
    <location>
        <begin position="21"/>
        <end position="38"/>
    </location>
</feature>
<evidence type="ECO:0000256" key="1">
    <source>
        <dbReference type="ARBA" id="ARBA00023054"/>
    </source>
</evidence>
<organism evidence="3 4">
    <name type="scientific">Sapajus apella</name>
    <name type="common">Brown-capped capuchin</name>
    <name type="synonym">Cebus apella</name>
    <dbReference type="NCBI Taxonomy" id="9515"/>
    <lineage>
        <taxon>Eukaryota</taxon>
        <taxon>Metazoa</taxon>
        <taxon>Chordata</taxon>
        <taxon>Craniata</taxon>
        <taxon>Vertebrata</taxon>
        <taxon>Euteleostomi</taxon>
        <taxon>Mammalia</taxon>
        <taxon>Eutheria</taxon>
        <taxon>Euarchontoglires</taxon>
        <taxon>Primates</taxon>
        <taxon>Haplorrhini</taxon>
        <taxon>Platyrrhini</taxon>
        <taxon>Cebidae</taxon>
        <taxon>Cebinae</taxon>
        <taxon>Sapajus</taxon>
    </lineage>
</organism>
<evidence type="ECO:0000256" key="2">
    <source>
        <dbReference type="SAM" id="MobiDB-lite"/>
    </source>
</evidence>
<evidence type="ECO:0000313" key="3">
    <source>
        <dbReference type="Proteomes" id="UP000504640"/>
    </source>
</evidence>
<sequence length="176" mass="18702">MEKVTILQEEPVIVKSMPGRRNTQNPPQRGPLSQNGSFGPSPVSGGERSPPLTVEPPVRPLSATLSLRDMPRSEFDPESGTAAMMDNSSRGSSPTRAMDEGKQTVLQEPEVPSVPSITSSAEHPVAVNMIPKGPPPFPGTPLMSTLMGGPVPPPIRYGPLPQFCGHFGPRPIPPPF</sequence>
<dbReference type="RefSeq" id="XP_032128942.1">
    <property type="nucleotide sequence ID" value="XM_032273051.1"/>
</dbReference>
<dbReference type="PANTHER" id="PTHR23158">
    <property type="entry name" value="MELANOMA INHIBITORY ACTIVITY-RELATED"/>
    <property type="match status" value="1"/>
</dbReference>
<evidence type="ECO:0000313" key="4">
    <source>
        <dbReference type="RefSeq" id="XP_032128942.1"/>
    </source>
</evidence>
<dbReference type="GO" id="GO:0070971">
    <property type="term" value="C:endoplasmic reticulum exit site"/>
    <property type="evidence" value="ECO:0007669"/>
    <property type="project" value="TreeGrafter"/>
</dbReference>
<feature type="non-terminal residue" evidence="4">
    <location>
        <position position="176"/>
    </location>
</feature>